<keyword evidence="3" id="KW-1185">Reference proteome</keyword>
<dbReference type="Proteomes" id="UP000812440">
    <property type="component" value="Unassembled WGS sequence"/>
</dbReference>
<dbReference type="AlphaFoldDB" id="A0A8T2ILS0"/>
<proteinExistence type="predicted"/>
<evidence type="ECO:0000313" key="3">
    <source>
        <dbReference type="Proteomes" id="UP000812440"/>
    </source>
</evidence>
<feature type="compositionally biased region" description="Polar residues" evidence="1">
    <location>
        <begin position="10"/>
        <end position="29"/>
    </location>
</feature>
<protein>
    <submittedName>
        <fullName evidence="2">Uncharacterized protein</fullName>
    </submittedName>
</protein>
<accession>A0A8T2ILS0</accession>
<reference evidence="2" key="1">
    <citation type="thesis" date="2020" institute="ProQuest LLC" country="789 East Eisenhower Parkway, Ann Arbor, MI, USA">
        <title>Comparative Genomics and Chromosome Evolution.</title>
        <authorList>
            <person name="Mudd A.B."/>
        </authorList>
    </citation>
    <scope>NUCLEOTIDE SEQUENCE</scope>
    <source>
        <strain evidence="2">Female2</strain>
        <tissue evidence="2">Blood</tissue>
    </source>
</reference>
<sequence length="39" mass="4399">MGRQDPMGSGNPQLRDTSNTPRVRLNQSGARWRDGTKRT</sequence>
<organism evidence="2 3">
    <name type="scientific">Hymenochirus boettgeri</name>
    <name type="common">Congo dwarf clawed frog</name>
    <dbReference type="NCBI Taxonomy" id="247094"/>
    <lineage>
        <taxon>Eukaryota</taxon>
        <taxon>Metazoa</taxon>
        <taxon>Chordata</taxon>
        <taxon>Craniata</taxon>
        <taxon>Vertebrata</taxon>
        <taxon>Euteleostomi</taxon>
        <taxon>Amphibia</taxon>
        <taxon>Batrachia</taxon>
        <taxon>Anura</taxon>
        <taxon>Pipoidea</taxon>
        <taxon>Pipidae</taxon>
        <taxon>Pipinae</taxon>
        <taxon>Hymenochirus</taxon>
    </lineage>
</organism>
<evidence type="ECO:0000256" key="1">
    <source>
        <dbReference type="SAM" id="MobiDB-lite"/>
    </source>
</evidence>
<name>A0A8T2ILS0_9PIPI</name>
<evidence type="ECO:0000313" key="2">
    <source>
        <dbReference type="EMBL" id="KAG8432020.1"/>
    </source>
</evidence>
<dbReference type="EMBL" id="JAACNH010000016">
    <property type="protein sequence ID" value="KAG8432020.1"/>
    <property type="molecule type" value="Genomic_DNA"/>
</dbReference>
<gene>
    <name evidence="2" type="ORF">GDO86_020153</name>
</gene>
<comment type="caution">
    <text evidence="2">The sequence shown here is derived from an EMBL/GenBank/DDBJ whole genome shotgun (WGS) entry which is preliminary data.</text>
</comment>
<feature type="region of interest" description="Disordered" evidence="1">
    <location>
        <begin position="1"/>
        <end position="39"/>
    </location>
</feature>